<dbReference type="RefSeq" id="WP_051917507.1">
    <property type="nucleotide sequence ID" value="NZ_JDUT01000006.1"/>
</dbReference>
<dbReference type="Proteomes" id="UP000029066">
    <property type="component" value="Unassembled WGS sequence"/>
</dbReference>
<dbReference type="EMBL" id="JGZN01000016">
    <property type="protein sequence ID" value="KFI91182.1"/>
    <property type="molecule type" value="Genomic_DNA"/>
</dbReference>
<evidence type="ECO:0000313" key="2">
    <source>
        <dbReference type="Proteomes" id="UP000029066"/>
    </source>
</evidence>
<dbReference type="GO" id="GO:0003677">
    <property type="term" value="F:DNA binding"/>
    <property type="evidence" value="ECO:0007669"/>
    <property type="project" value="InterPro"/>
</dbReference>
<dbReference type="STRING" id="1437607.BISA_1779"/>
<dbReference type="InterPro" id="IPR010982">
    <property type="entry name" value="Lambda_DNA-bd_dom_sf"/>
</dbReference>
<evidence type="ECO:0008006" key="3">
    <source>
        <dbReference type="Google" id="ProtNLM"/>
    </source>
</evidence>
<name>A0A087D6N2_9BIFI</name>
<evidence type="ECO:0000313" key="1">
    <source>
        <dbReference type="EMBL" id="KFI91182.1"/>
    </source>
</evidence>
<dbReference type="OrthoDB" id="3233998at2"/>
<organism evidence="1 2">
    <name type="scientific">Bifidobacterium saguini DSM 23967</name>
    <dbReference type="NCBI Taxonomy" id="1437607"/>
    <lineage>
        <taxon>Bacteria</taxon>
        <taxon>Bacillati</taxon>
        <taxon>Actinomycetota</taxon>
        <taxon>Actinomycetes</taxon>
        <taxon>Bifidobacteriales</taxon>
        <taxon>Bifidobacteriaceae</taxon>
        <taxon>Bifidobacterium</taxon>
    </lineage>
</organism>
<accession>A0A087D6N2</accession>
<proteinExistence type="predicted"/>
<sequence length="82" mass="8897">MTSRVVFKEGFLDRAKRMSGIKTDESFAAAIGINEERLENMKAGGEVGTDVLVGLFDAFGFTPGEVVTVVRDTKTRSQKLVA</sequence>
<dbReference type="Gene3D" id="1.10.260.40">
    <property type="entry name" value="lambda repressor-like DNA-binding domains"/>
    <property type="match status" value="1"/>
</dbReference>
<reference evidence="1 2" key="1">
    <citation type="submission" date="2014-03" db="EMBL/GenBank/DDBJ databases">
        <title>Genomics of Bifidobacteria.</title>
        <authorList>
            <person name="Ventura M."/>
            <person name="Milani C."/>
            <person name="Lugli G.A."/>
        </authorList>
    </citation>
    <scope>NUCLEOTIDE SEQUENCE [LARGE SCALE GENOMIC DNA]</scope>
    <source>
        <strain evidence="1 2">DSM 23967</strain>
    </source>
</reference>
<dbReference type="AlphaFoldDB" id="A0A087D6N2"/>
<gene>
    <name evidence="1" type="ORF">BISA_1779</name>
</gene>
<protein>
    <recommendedName>
        <fullName evidence="3">HTH cro/C1-type domain-containing protein</fullName>
    </recommendedName>
</protein>
<comment type="caution">
    <text evidence="1">The sequence shown here is derived from an EMBL/GenBank/DDBJ whole genome shotgun (WGS) entry which is preliminary data.</text>
</comment>